<dbReference type="GeneID" id="105424970"/>
<protein>
    <submittedName>
        <fullName evidence="2">Uncharacterized protein LOC105424970</fullName>
    </submittedName>
</protein>
<accession>A0A6I9VZ65</accession>
<dbReference type="AlphaFoldDB" id="A0A6I9VZ65"/>
<keyword evidence="1" id="KW-1185">Reference proteome</keyword>
<evidence type="ECO:0000313" key="2">
    <source>
        <dbReference type="RefSeq" id="XP_011633777.1"/>
    </source>
</evidence>
<dbReference type="KEGG" id="pbar:105424970"/>
<evidence type="ECO:0000313" key="1">
    <source>
        <dbReference type="Proteomes" id="UP000504615"/>
    </source>
</evidence>
<proteinExistence type="predicted"/>
<sequence length="102" mass="11376">MSCAVRFLRQPVDGAKSAARRSKRTALDRPQRCHAIHRDDQSEKADAIVFVIVFVLKSSNVLQLFGIAGDKYSLFGGLDRRVIRDSRNLIIIVVESSCESIS</sequence>
<gene>
    <name evidence="2" type="primary">LOC105424970</name>
</gene>
<name>A0A6I9VZ65_9HYME</name>
<dbReference type="Proteomes" id="UP000504615">
    <property type="component" value="Unplaced"/>
</dbReference>
<organism evidence="1 2">
    <name type="scientific">Pogonomyrmex barbatus</name>
    <name type="common">red harvester ant</name>
    <dbReference type="NCBI Taxonomy" id="144034"/>
    <lineage>
        <taxon>Eukaryota</taxon>
        <taxon>Metazoa</taxon>
        <taxon>Ecdysozoa</taxon>
        <taxon>Arthropoda</taxon>
        <taxon>Hexapoda</taxon>
        <taxon>Insecta</taxon>
        <taxon>Pterygota</taxon>
        <taxon>Neoptera</taxon>
        <taxon>Endopterygota</taxon>
        <taxon>Hymenoptera</taxon>
        <taxon>Apocrita</taxon>
        <taxon>Aculeata</taxon>
        <taxon>Formicoidea</taxon>
        <taxon>Formicidae</taxon>
        <taxon>Myrmicinae</taxon>
        <taxon>Pogonomyrmex</taxon>
    </lineage>
</organism>
<dbReference type="RefSeq" id="XP_011633777.1">
    <property type="nucleotide sequence ID" value="XM_011635475.2"/>
</dbReference>
<reference evidence="2" key="1">
    <citation type="submission" date="2025-08" db="UniProtKB">
        <authorList>
            <consortium name="RefSeq"/>
        </authorList>
    </citation>
    <scope>IDENTIFICATION</scope>
</reference>